<dbReference type="GO" id="GO:0022857">
    <property type="term" value="F:transmembrane transporter activity"/>
    <property type="evidence" value="ECO:0007669"/>
    <property type="project" value="InterPro"/>
</dbReference>
<feature type="transmembrane region" description="Helical" evidence="6">
    <location>
        <begin position="267"/>
        <end position="285"/>
    </location>
</feature>
<feature type="transmembrane region" description="Helical" evidence="6">
    <location>
        <begin position="202"/>
        <end position="219"/>
    </location>
</feature>
<feature type="transmembrane region" description="Helical" evidence="6">
    <location>
        <begin position="95"/>
        <end position="115"/>
    </location>
</feature>
<gene>
    <name evidence="8" type="ORF">CBG49_07970</name>
</gene>
<keyword evidence="4 6" id="KW-1133">Transmembrane helix</keyword>
<dbReference type="AlphaFoldDB" id="A0A1Z4BNZ7"/>
<name>A0A1Z4BNZ7_9FLAO</name>
<dbReference type="RefSeq" id="WP_088594083.1">
    <property type="nucleotide sequence ID" value="NZ_CP022022.1"/>
</dbReference>
<feature type="transmembrane region" description="Helical" evidence="6">
    <location>
        <begin position="44"/>
        <end position="63"/>
    </location>
</feature>
<feature type="transmembrane region" description="Helical" evidence="6">
    <location>
        <begin position="127"/>
        <end position="152"/>
    </location>
</feature>
<feature type="domain" description="Major facilitator superfamily (MFS) profile" evidence="7">
    <location>
        <begin position="4"/>
        <end position="380"/>
    </location>
</feature>
<keyword evidence="5 6" id="KW-0472">Membrane</keyword>
<organism evidence="8 9">
    <name type="scientific">Capnocytophaga endodontalis</name>
    <dbReference type="NCBI Taxonomy" id="2708117"/>
    <lineage>
        <taxon>Bacteria</taxon>
        <taxon>Pseudomonadati</taxon>
        <taxon>Bacteroidota</taxon>
        <taxon>Flavobacteriia</taxon>
        <taxon>Flavobacteriales</taxon>
        <taxon>Flavobacteriaceae</taxon>
        <taxon>Capnocytophaga</taxon>
    </lineage>
</organism>
<dbReference type="PANTHER" id="PTHR43124:SF6">
    <property type="entry name" value="TRANSPORTER ARAJ-RELATED"/>
    <property type="match status" value="1"/>
</dbReference>
<keyword evidence="3 6" id="KW-0812">Transmembrane</keyword>
<evidence type="ECO:0000259" key="7">
    <source>
        <dbReference type="PROSITE" id="PS50850"/>
    </source>
</evidence>
<feature type="transmembrane region" description="Helical" evidence="6">
    <location>
        <begin position="158"/>
        <end position="181"/>
    </location>
</feature>
<protein>
    <submittedName>
        <fullName evidence="8">MFS transporter</fullName>
    </submittedName>
</protein>
<dbReference type="CDD" id="cd17324">
    <property type="entry name" value="MFS_NepI_like"/>
    <property type="match status" value="1"/>
</dbReference>
<dbReference type="PANTHER" id="PTHR43124">
    <property type="entry name" value="PURINE EFFLUX PUMP PBUE"/>
    <property type="match status" value="1"/>
</dbReference>
<accession>A0A1Z4BNZ7</accession>
<sequence>MIKKLWPLAIGGLALGATEFLIMGLLRVIGEDMLLEDAITGRLISAYAIGVVVGAPTLIALAASYNPKKILLFFMLLFTLFNGLSVFSPNYTTLLLARFFSGLPHGAFFGVGAIVAKQLAPKGKEAFAISIMFAGLTVANLIMVPLLTYIGAWIGWRTAMGCVSSLGLLTMLSIFFFLPNIENKRDLGIKREVRLFFNRRSLLVLGITALGCGGLFAWFSYIQPLMIETAHINPDMKSVVMVVAGAGMVVGNLLGGWITDRLLPIKATIYISLMLISVLLLVFFFSHIQPIAWVLTFVCGAMSMSLGSPLNMLIFRCAPQSEMMGAAFMQAGFNTANSIGAYVGGLPLLYGLSTNYPSLMGAGLASLGLLLTFYLWRILKF</sequence>
<keyword evidence="2" id="KW-1003">Cell membrane</keyword>
<feature type="transmembrane region" description="Helical" evidence="6">
    <location>
        <begin position="291"/>
        <end position="315"/>
    </location>
</feature>
<dbReference type="EMBL" id="CP022022">
    <property type="protein sequence ID" value="ASF43014.1"/>
    <property type="molecule type" value="Genomic_DNA"/>
</dbReference>
<evidence type="ECO:0000256" key="2">
    <source>
        <dbReference type="ARBA" id="ARBA00022475"/>
    </source>
</evidence>
<dbReference type="Gene3D" id="1.20.1250.20">
    <property type="entry name" value="MFS general substrate transporter like domains"/>
    <property type="match status" value="2"/>
</dbReference>
<evidence type="ECO:0000256" key="1">
    <source>
        <dbReference type="ARBA" id="ARBA00004651"/>
    </source>
</evidence>
<reference evidence="9" key="1">
    <citation type="submission" date="2017-06" db="EMBL/GenBank/DDBJ databases">
        <title>Complete genome sequence of Capnocytophaga sp. KCOM 1579 (=ChDC OS43) isolated from a human refractory periapical abscess lesion.</title>
        <authorList>
            <person name="Kook J.-K."/>
            <person name="Park S.-N."/>
            <person name="Lim Y.K."/>
            <person name="Roh H."/>
        </authorList>
    </citation>
    <scope>NUCLEOTIDE SEQUENCE [LARGE SCALE GENOMIC DNA]</scope>
    <source>
        <strain evidence="9">ChDC OS43</strain>
    </source>
</reference>
<evidence type="ECO:0000256" key="5">
    <source>
        <dbReference type="ARBA" id="ARBA00023136"/>
    </source>
</evidence>
<dbReference type="InterPro" id="IPR050189">
    <property type="entry name" value="MFS_Efflux_Transporters"/>
</dbReference>
<feature type="transmembrane region" description="Helical" evidence="6">
    <location>
        <begin position="239"/>
        <end position="258"/>
    </location>
</feature>
<feature type="transmembrane region" description="Helical" evidence="6">
    <location>
        <begin position="70"/>
        <end position="89"/>
    </location>
</feature>
<evidence type="ECO:0000256" key="3">
    <source>
        <dbReference type="ARBA" id="ARBA00022692"/>
    </source>
</evidence>
<feature type="transmembrane region" description="Helical" evidence="6">
    <location>
        <begin position="327"/>
        <end position="350"/>
    </location>
</feature>
<dbReference type="PROSITE" id="PS50850">
    <property type="entry name" value="MFS"/>
    <property type="match status" value="1"/>
</dbReference>
<proteinExistence type="predicted"/>
<dbReference type="InterPro" id="IPR036259">
    <property type="entry name" value="MFS_trans_sf"/>
</dbReference>
<evidence type="ECO:0000313" key="8">
    <source>
        <dbReference type="EMBL" id="ASF43014.1"/>
    </source>
</evidence>
<dbReference type="SUPFAM" id="SSF103473">
    <property type="entry name" value="MFS general substrate transporter"/>
    <property type="match status" value="1"/>
</dbReference>
<dbReference type="KEGG" id="capn:CBG49_07970"/>
<dbReference type="InterPro" id="IPR011701">
    <property type="entry name" value="MFS"/>
</dbReference>
<dbReference type="Proteomes" id="UP000197007">
    <property type="component" value="Chromosome"/>
</dbReference>
<comment type="subcellular location">
    <subcellularLocation>
        <location evidence="1">Cell membrane</location>
        <topology evidence="1">Multi-pass membrane protein</topology>
    </subcellularLocation>
</comment>
<dbReference type="Pfam" id="PF07690">
    <property type="entry name" value="MFS_1"/>
    <property type="match status" value="1"/>
</dbReference>
<evidence type="ECO:0000313" key="9">
    <source>
        <dbReference type="Proteomes" id="UP000197007"/>
    </source>
</evidence>
<feature type="transmembrane region" description="Helical" evidence="6">
    <location>
        <begin position="356"/>
        <end position="376"/>
    </location>
</feature>
<evidence type="ECO:0000256" key="4">
    <source>
        <dbReference type="ARBA" id="ARBA00022989"/>
    </source>
</evidence>
<dbReference type="GO" id="GO:0005886">
    <property type="term" value="C:plasma membrane"/>
    <property type="evidence" value="ECO:0007669"/>
    <property type="project" value="UniProtKB-SubCell"/>
</dbReference>
<evidence type="ECO:0000256" key="6">
    <source>
        <dbReference type="SAM" id="Phobius"/>
    </source>
</evidence>
<dbReference type="InterPro" id="IPR020846">
    <property type="entry name" value="MFS_dom"/>
</dbReference>
<keyword evidence="9" id="KW-1185">Reference proteome</keyword>